<dbReference type="AlphaFoldDB" id="A0A166UKD1"/>
<feature type="compositionally biased region" description="Low complexity" evidence="6">
    <location>
        <begin position="25"/>
        <end position="35"/>
    </location>
</feature>
<feature type="compositionally biased region" description="Low complexity" evidence="6">
    <location>
        <begin position="159"/>
        <end position="168"/>
    </location>
</feature>
<feature type="transmembrane region" description="Helical" evidence="7">
    <location>
        <begin position="395"/>
        <end position="417"/>
    </location>
</feature>
<keyword evidence="10" id="KW-1185">Reference proteome</keyword>
<keyword evidence="3 7" id="KW-0812">Transmembrane</keyword>
<evidence type="ECO:0000256" key="6">
    <source>
        <dbReference type="SAM" id="MobiDB-lite"/>
    </source>
</evidence>
<evidence type="ECO:0000256" key="5">
    <source>
        <dbReference type="ARBA" id="ARBA00023136"/>
    </source>
</evidence>
<reference evidence="9 10" key="1">
    <citation type="submission" date="2015-06" db="EMBL/GenBank/DDBJ databases">
        <title>Survival trade-offs in plant roots during colonization by closely related pathogenic and mutualistic fungi.</title>
        <authorList>
            <person name="Hacquard S."/>
            <person name="Kracher B."/>
            <person name="Hiruma K."/>
            <person name="Weinman A."/>
            <person name="Muench P."/>
            <person name="Garrido Oter R."/>
            <person name="Ver Loren van Themaat E."/>
            <person name="Dallerey J.-F."/>
            <person name="Damm U."/>
            <person name="Henrissat B."/>
            <person name="Lespinet O."/>
            <person name="Thon M."/>
            <person name="Kemen E."/>
            <person name="McHardy A.C."/>
            <person name="Schulze-Lefert P."/>
            <person name="O'Connell R.J."/>
        </authorList>
    </citation>
    <scope>NUCLEOTIDE SEQUENCE [LARGE SCALE GENOMIC DNA]</scope>
    <source>
        <strain evidence="9 10">0861</strain>
    </source>
</reference>
<dbReference type="InterPro" id="IPR052053">
    <property type="entry name" value="IM_YidH-like"/>
</dbReference>
<evidence type="ECO:0000256" key="2">
    <source>
        <dbReference type="ARBA" id="ARBA00022475"/>
    </source>
</evidence>
<feature type="transmembrane region" description="Helical" evidence="7">
    <location>
        <begin position="311"/>
        <end position="334"/>
    </location>
</feature>
<evidence type="ECO:0000256" key="3">
    <source>
        <dbReference type="ARBA" id="ARBA00022692"/>
    </source>
</evidence>
<gene>
    <name evidence="9" type="ORF">CT0861_11287</name>
</gene>
<keyword evidence="4 7" id="KW-1133">Transmembrane helix</keyword>
<evidence type="ECO:0000256" key="4">
    <source>
        <dbReference type="ARBA" id="ARBA00022989"/>
    </source>
</evidence>
<evidence type="ECO:0000259" key="8">
    <source>
        <dbReference type="Pfam" id="PF02656"/>
    </source>
</evidence>
<dbReference type="Proteomes" id="UP000076552">
    <property type="component" value="Unassembled WGS sequence"/>
</dbReference>
<dbReference type="Pfam" id="PF02656">
    <property type="entry name" value="DUF202"/>
    <property type="match status" value="1"/>
</dbReference>
<dbReference type="InterPro" id="IPR003807">
    <property type="entry name" value="DUF202"/>
</dbReference>
<comment type="caution">
    <text evidence="9">The sequence shown here is derived from an EMBL/GenBank/DDBJ whole genome shotgun (WGS) entry which is preliminary data.</text>
</comment>
<organism evidence="9 10">
    <name type="scientific">Colletotrichum tofieldiae</name>
    <dbReference type="NCBI Taxonomy" id="708197"/>
    <lineage>
        <taxon>Eukaryota</taxon>
        <taxon>Fungi</taxon>
        <taxon>Dikarya</taxon>
        <taxon>Ascomycota</taxon>
        <taxon>Pezizomycotina</taxon>
        <taxon>Sordariomycetes</taxon>
        <taxon>Hypocreomycetidae</taxon>
        <taxon>Glomerellales</taxon>
        <taxon>Glomerellaceae</taxon>
        <taxon>Colletotrichum</taxon>
        <taxon>Colletotrichum spaethianum species complex</taxon>
    </lineage>
</organism>
<feature type="compositionally biased region" description="Low complexity" evidence="6">
    <location>
        <begin position="9"/>
        <end position="18"/>
    </location>
</feature>
<dbReference type="EMBL" id="LFIV01000043">
    <property type="protein sequence ID" value="KZL73501.1"/>
    <property type="molecule type" value="Genomic_DNA"/>
</dbReference>
<sequence>MAHARDDATAPAAAAAAAPQPPSSDPQQPQSQPAADSPPPPRGLSRRNSYDDGSPASPRSLSRRQSTNERINEILQVRCSPHSRIRPSQHYRATGTVGPSACYPSLLGAHPSSRQSHLPRDPGGLFQRFSLPRSLLYRPVPSPFSTYHPFTRDPPRSPPRLFRPSSCSHLRPPRTQTARGRAQAMGGGLSTTRSAPASPPRHYSRADGSHDENVGIISRGPDRNYQSMNANPELLGGMRPRKPAQSARDHLPAPTEAEEESYDDVVAREERARAAQDKEPWYTVFLSSFQSIELENKGSVARDHLALERTFLAWLRTSLAFASIGIAVTQLFRLNSSLSNPDSPDPNAHTLRQLGKPLGATFLAISILILFLGYQRYFRAQQWVMRGKFPASRGTIIIVSLVAFALMAVSLVVVVVVSPTSRER</sequence>
<feature type="domain" description="DUF202" evidence="8">
    <location>
        <begin position="302"/>
        <end position="382"/>
    </location>
</feature>
<keyword evidence="5 7" id="KW-0472">Membrane</keyword>
<evidence type="ECO:0000313" key="10">
    <source>
        <dbReference type="Proteomes" id="UP000076552"/>
    </source>
</evidence>
<name>A0A166UKD1_9PEZI</name>
<keyword evidence="2" id="KW-1003">Cell membrane</keyword>
<feature type="region of interest" description="Disordered" evidence="6">
    <location>
        <begin position="1"/>
        <end position="69"/>
    </location>
</feature>
<protein>
    <submittedName>
        <fullName evidence="9">PF02656 domain containing protein</fullName>
    </submittedName>
</protein>
<dbReference type="PANTHER" id="PTHR34187:SF2">
    <property type="entry name" value="DUF202 DOMAIN-CONTAINING PROTEIN"/>
    <property type="match status" value="1"/>
</dbReference>
<evidence type="ECO:0000256" key="1">
    <source>
        <dbReference type="ARBA" id="ARBA00004651"/>
    </source>
</evidence>
<dbReference type="GO" id="GO:0005886">
    <property type="term" value="C:plasma membrane"/>
    <property type="evidence" value="ECO:0007669"/>
    <property type="project" value="UniProtKB-SubCell"/>
</dbReference>
<feature type="region of interest" description="Disordered" evidence="6">
    <location>
        <begin position="147"/>
        <end position="264"/>
    </location>
</feature>
<dbReference type="PANTHER" id="PTHR34187">
    <property type="entry name" value="FGR18P"/>
    <property type="match status" value="1"/>
</dbReference>
<accession>A0A166UKD1</accession>
<feature type="transmembrane region" description="Helical" evidence="7">
    <location>
        <begin position="354"/>
        <end position="374"/>
    </location>
</feature>
<evidence type="ECO:0000313" key="9">
    <source>
        <dbReference type="EMBL" id="KZL73501.1"/>
    </source>
</evidence>
<evidence type="ECO:0000256" key="7">
    <source>
        <dbReference type="SAM" id="Phobius"/>
    </source>
</evidence>
<comment type="subcellular location">
    <subcellularLocation>
        <location evidence="1">Cell membrane</location>
        <topology evidence="1">Multi-pass membrane protein</topology>
    </subcellularLocation>
</comment>
<feature type="compositionally biased region" description="Basic and acidic residues" evidence="6">
    <location>
        <begin position="204"/>
        <end position="213"/>
    </location>
</feature>
<proteinExistence type="predicted"/>